<organism evidence="2 3">
    <name type="scientific">Pseudomonas phage MP1412</name>
    <dbReference type="NCBI Taxonomy" id="1204517"/>
    <lineage>
        <taxon>Viruses</taxon>
        <taxon>Duplodnaviria</taxon>
        <taxon>Heunggongvirae</taxon>
        <taxon>Uroviricota</taxon>
        <taxon>Caudoviricetes</taxon>
        <taxon>Mesyanzhinovviridae</taxon>
        <taxon>Rabinowitzvirinae</taxon>
        <taxon>Yuavirus</taxon>
        <taxon>Yuavirus MP1412</taxon>
        <taxon>Pseudomonas virus MP1412</taxon>
    </lineage>
</organism>
<accession>I6XHP2</accession>
<protein>
    <submittedName>
        <fullName evidence="2">Tail fiber structural protein</fullName>
    </submittedName>
</protein>
<gene>
    <name evidence="2" type="ORF">MP1412_70</name>
</gene>
<dbReference type="EMBL" id="JX131330">
    <property type="protein sequence ID" value="AFN39641.1"/>
    <property type="molecule type" value="Genomic_DNA"/>
</dbReference>
<proteinExistence type="predicted"/>
<reference evidence="2 3" key="1">
    <citation type="journal article" date="2012" name="J. Virol.">
        <title>Complete Genome Sequence of Pseudomonas aeruginosa Siphophage MP1412.</title>
        <authorList>
            <person name="Bae H.W."/>
            <person name="Chung I.Y."/>
            <person name="Sim N."/>
            <person name="Cho Y.H."/>
        </authorList>
    </citation>
    <scope>NUCLEOTIDE SEQUENCE [LARGE SCALE GENOMIC DNA]</scope>
</reference>
<evidence type="ECO:0000313" key="3">
    <source>
        <dbReference type="Proteomes" id="UP000006037"/>
    </source>
</evidence>
<evidence type="ECO:0000313" key="2">
    <source>
        <dbReference type="EMBL" id="AFN39641.1"/>
    </source>
</evidence>
<dbReference type="Gene3D" id="2.60.120.260">
    <property type="entry name" value="Galactose-binding domain-like"/>
    <property type="match status" value="1"/>
</dbReference>
<keyword evidence="3" id="KW-1185">Reference proteome</keyword>
<dbReference type="SUPFAM" id="SSF49785">
    <property type="entry name" value="Galactose-binding domain-like"/>
    <property type="match status" value="1"/>
</dbReference>
<dbReference type="Proteomes" id="UP000006037">
    <property type="component" value="Segment"/>
</dbReference>
<evidence type="ECO:0000259" key="1">
    <source>
        <dbReference type="Pfam" id="PF00754"/>
    </source>
</evidence>
<name>I6XHP2_9CAUD</name>
<dbReference type="InterPro" id="IPR008979">
    <property type="entry name" value="Galactose-bd-like_sf"/>
</dbReference>
<dbReference type="OrthoDB" id="2985at10239"/>
<dbReference type="GeneID" id="13405154"/>
<dbReference type="RefSeq" id="YP_006561077.1">
    <property type="nucleotide sequence ID" value="NC_018282.1"/>
</dbReference>
<dbReference type="InterPro" id="IPR000421">
    <property type="entry name" value="FA58C"/>
</dbReference>
<dbReference type="KEGG" id="vg:13405154"/>
<dbReference type="Pfam" id="PF00754">
    <property type="entry name" value="F5_F8_type_C"/>
    <property type="match status" value="1"/>
</dbReference>
<feature type="domain" description="F5/8 type C" evidence="1">
    <location>
        <begin position="77"/>
        <end position="159"/>
    </location>
</feature>
<sequence length="503" mass="55223">MAHEIGTASDLEDMFGKIVNFLTTDATLVAQGQAWEVLRLRRDNLAGITTNITESTAATAVRKIAHTFRYDPRTLNTNSRVNADSAFTASGFAAGSSYFRVQMKQAREVKTIRLKCGPSGYQNYMPRSFRLQYSDNGTSWTTALTVTNATAFQQDERRDFAVPGTPGAHLYWQIIIDAITSGTIMGWSEFLMLQSDGTVANHFGSEVILKARGNSGLDEIFTGIRSEYDAALGWYNLFMNGYVGYDANEPSWFLQPGALPGPEAAYPRAVPMVPLWNAAMPYWFVASGRSFRFAVKVSTNYEGGYLGFFLPYATPNQYPYPLAVGGSLVPTDGSRSTQWRYSYVHERHGVFPGPGGTSTNSGEGGDSALYMRTADGEWGLVSNRPNGSAGSESVYPPSQSLSIPFTPSGNWRCVWPHAVITSGTNTPLRPFRECLGGGYMMLPCIILQRGPYTAAWGELEGTYNISGFQNAAENTTTYNGKTHVVFQNAYRNAISEFWALSLD</sequence>